<keyword evidence="4" id="KW-0411">Iron-sulfur</keyword>
<keyword evidence="1" id="KW-0001">2Fe-2S</keyword>
<organism evidence="7 8">
    <name type="scientific">Agromyces aurantiacus</name>
    <dbReference type="NCBI Taxonomy" id="165814"/>
    <lineage>
        <taxon>Bacteria</taxon>
        <taxon>Bacillati</taxon>
        <taxon>Actinomycetota</taxon>
        <taxon>Actinomycetes</taxon>
        <taxon>Micrococcales</taxon>
        <taxon>Microbacteriaceae</taxon>
        <taxon>Agromyces</taxon>
    </lineage>
</organism>
<reference evidence="8" key="1">
    <citation type="journal article" date="2019" name="Int. J. Syst. Evol. Microbiol.">
        <title>The Global Catalogue of Microorganisms (GCM) 10K type strain sequencing project: providing services to taxonomists for standard genome sequencing and annotation.</title>
        <authorList>
            <consortium name="The Broad Institute Genomics Platform"/>
            <consortium name="The Broad Institute Genome Sequencing Center for Infectious Disease"/>
            <person name="Wu L."/>
            <person name="Ma J."/>
        </authorList>
    </citation>
    <scope>NUCLEOTIDE SEQUENCE [LARGE SCALE GENOMIC DNA]</scope>
    <source>
        <strain evidence="8">CGMCC 1.12192</strain>
    </source>
</reference>
<dbReference type="Gene3D" id="3.40.5.90">
    <property type="entry name" value="CDGSH iron-sulfur domain, mitoNEET-type"/>
    <property type="match status" value="1"/>
</dbReference>
<dbReference type="InterPro" id="IPR042216">
    <property type="entry name" value="MitoNEET_CISD"/>
</dbReference>
<dbReference type="EMBL" id="JBHSJC010000001">
    <property type="protein sequence ID" value="MFC4828296.1"/>
    <property type="molecule type" value="Genomic_DNA"/>
</dbReference>
<evidence type="ECO:0000313" key="8">
    <source>
        <dbReference type="Proteomes" id="UP001595960"/>
    </source>
</evidence>
<dbReference type="PROSITE" id="PS51257">
    <property type="entry name" value="PROKAR_LIPOPROTEIN"/>
    <property type="match status" value="1"/>
</dbReference>
<evidence type="ECO:0000259" key="6">
    <source>
        <dbReference type="SMART" id="SM00704"/>
    </source>
</evidence>
<dbReference type="Pfam" id="PF09360">
    <property type="entry name" value="zf-CDGSH"/>
    <property type="match status" value="1"/>
</dbReference>
<comment type="caution">
    <text evidence="7">The sequence shown here is derived from an EMBL/GenBank/DDBJ whole genome shotgun (WGS) entry which is preliminary data.</text>
</comment>
<evidence type="ECO:0000256" key="2">
    <source>
        <dbReference type="ARBA" id="ARBA00022723"/>
    </source>
</evidence>
<dbReference type="SMART" id="SM00704">
    <property type="entry name" value="ZnF_CDGSH"/>
    <property type="match status" value="1"/>
</dbReference>
<proteinExistence type="predicted"/>
<feature type="domain" description="Iron-binding zinc finger CDGSH type" evidence="6">
    <location>
        <begin position="27"/>
        <end position="71"/>
    </location>
</feature>
<keyword evidence="3" id="KW-0408">Iron</keyword>
<evidence type="ECO:0000256" key="3">
    <source>
        <dbReference type="ARBA" id="ARBA00023004"/>
    </source>
</evidence>
<accession>A0ABV9R2D9</accession>
<sequence>MSRAAGDAPSAGPTSITACPDGPLIARGPIELVDEHGDPIERRRRTIALCRCGASAIRPFCDGSHRTVGFRTERPARTPAVIVPEPIVDEEPDAASA</sequence>
<feature type="region of interest" description="Disordered" evidence="5">
    <location>
        <begin position="1"/>
        <end position="24"/>
    </location>
</feature>
<protein>
    <submittedName>
        <fullName evidence="7">CDGSH iron-sulfur domain-containing protein</fullName>
    </submittedName>
</protein>
<evidence type="ECO:0000256" key="5">
    <source>
        <dbReference type="SAM" id="MobiDB-lite"/>
    </source>
</evidence>
<name>A0ABV9R2D9_9MICO</name>
<evidence type="ECO:0000256" key="1">
    <source>
        <dbReference type="ARBA" id="ARBA00022714"/>
    </source>
</evidence>
<gene>
    <name evidence="7" type="ORF">ACFPER_05815</name>
</gene>
<dbReference type="InterPro" id="IPR018967">
    <property type="entry name" value="FeS-contain_CDGSH-typ"/>
</dbReference>
<evidence type="ECO:0000256" key="4">
    <source>
        <dbReference type="ARBA" id="ARBA00023014"/>
    </source>
</evidence>
<dbReference type="Proteomes" id="UP001595960">
    <property type="component" value="Unassembled WGS sequence"/>
</dbReference>
<keyword evidence="2" id="KW-0479">Metal-binding</keyword>
<keyword evidence="8" id="KW-1185">Reference proteome</keyword>
<evidence type="ECO:0000313" key="7">
    <source>
        <dbReference type="EMBL" id="MFC4828296.1"/>
    </source>
</evidence>
<dbReference type="RefSeq" id="WP_204391323.1">
    <property type="nucleotide sequence ID" value="NZ_JAFBBW010000001.1"/>
</dbReference>